<organism evidence="6 7">
    <name type="scientific">Hydrobacter penzbergensis</name>
    <dbReference type="NCBI Taxonomy" id="1235997"/>
    <lineage>
        <taxon>Bacteria</taxon>
        <taxon>Pseudomonadati</taxon>
        <taxon>Bacteroidota</taxon>
        <taxon>Chitinophagia</taxon>
        <taxon>Chitinophagales</taxon>
        <taxon>Chitinophagaceae</taxon>
        <taxon>Hydrobacter</taxon>
    </lineage>
</organism>
<dbReference type="CDD" id="cd00614">
    <property type="entry name" value="CGS_like"/>
    <property type="match status" value="1"/>
</dbReference>
<keyword evidence="3" id="KW-0808">Transferase</keyword>
<dbReference type="InterPro" id="IPR006234">
    <property type="entry name" value="O-succ-hSer_sulfhydrylase"/>
</dbReference>
<dbReference type="PANTHER" id="PTHR11808">
    <property type="entry name" value="TRANS-SULFURATION ENZYME FAMILY MEMBER"/>
    <property type="match status" value="1"/>
</dbReference>
<comment type="catalytic activity">
    <reaction evidence="3">
        <text>O-succinyl-L-homoserine + hydrogen sulfide = L-homocysteine + succinate</text>
        <dbReference type="Rhea" id="RHEA:27826"/>
        <dbReference type="ChEBI" id="CHEBI:29919"/>
        <dbReference type="ChEBI" id="CHEBI:30031"/>
        <dbReference type="ChEBI" id="CHEBI:57661"/>
        <dbReference type="ChEBI" id="CHEBI:58199"/>
    </reaction>
</comment>
<dbReference type="InterPro" id="IPR015422">
    <property type="entry name" value="PyrdxlP-dep_Trfase_small"/>
</dbReference>
<evidence type="ECO:0000313" key="6">
    <source>
        <dbReference type="EMBL" id="SDW24371.1"/>
    </source>
</evidence>
<dbReference type="EMBL" id="FNNO01000001">
    <property type="protein sequence ID" value="SDW24371.1"/>
    <property type="molecule type" value="Genomic_DNA"/>
</dbReference>
<comment type="function">
    <text evidence="3">Catalyzes the formation of L-homocysteine from O-succinyl-L-homoserine (OSHS) and hydrogen sulfide.</text>
</comment>
<dbReference type="GO" id="GO:0019346">
    <property type="term" value="P:transsulfuration"/>
    <property type="evidence" value="ECO:0007669"/>
    <property type="project" value="InterPro"/>
</dbReference>
<dbReference type="GO" id="GO:0071266">
    <property type="term" value="P:'de novo' L-methionine biosynthetic process"/>
    <property type="evidence" value="ECO:0007669"/>
    <property type="project" value="UniProtKB-UniRule"/>
</dbReference>
<keyword evidence="3" id="KW-0028">Amino-acid biosynthesis</keyword>
<proteinExistence type="inferred from homology"/>
<dbReference type="FunFam" id="3.40.640.10:FF:000046">
    <property type="entry name" value="Cystathionine gamma-lyase"/>
    <property type="match status" value="1"/>
</dbReference>
<dbReference type="InterPro" id="IPR015421">
    <property type="entry name" value="PyrdxlP-dep_Trfase_major"/>
</dbReference>
<evidence type="ECO:0000256" key="3">
    <source>
        <dbReference type="HAMAP-Rule" id="MF_02056"/>
    </source>
</evidence>
<dbReference type="HAMAP" id="MF_02056">
    <property type="entry name" value="MetZ"/>
    <property type="match status" value="1"/>
</dbReference>
<comment type="pathway">
    <text evidence="3">Amino-acid biosynthesis; L-methionine biosynthesis via de novo pathway; L-homocysteine from O-succinyl-L-homoserine: step 1/1.</text>
</comment>
<gene>
    <name evidence="3" type="primary">metZ</name>
    <name evidence="6" type="ORF">SAMN05444410_101599</name>
</gene>
<sequence>MVELHLHKYFKNRPMRPQTKAIRTRVDQTNEMEHSSPVFLTSSFSFDNAEEMRAAFADETDDNIYSRFSNPSVQEFTDRVCVLEGAEAGFATASGMSAVFGSFMALMKQGDHLLSCNAIFGSTHTVIAKYLPKFGIEHSYVSATATEAEWEAAIRPNTKMIYLETPTNPGLDILDLEMIGKLAKKHKIILNVDNCFATPVAQQPIAYGADLVVHSATKWLDGQGRVLGGVVVGRKDLIKDIYLFCRSTGPALSPFNAWVLSRSMETLEVRMERHAANAHYIAEKLEKHPKLSWLKYPFLKSHPQHAIAVKQMQNGGGIVCFELKGGIEAGRKFLDALDILSLTANLGDTRSIASHPASTTHAKLSEEERQAVNITPGLIRISVGLEHKDDILEDILQALEKC</sequence>
<evidence type="ECO:0000313" key="7">
    <source>
        <dbReference type="Proteomes" id="UP000198711"/>
    </source>
</evidence>
<dbReference type="PIRSF" id="PIRSF001434">
    <property type="entry name" value="CGS"/>
    <property type="match status" value="1"/>
</dbReference>
<comment type="cofactor">
    <cofactor evidence="1 3 5">
        <name>pyridoxal 5'-phosphate</name>
        <dbReference type="ChEBI" id="CHEBI:597326"/>
    </cofactor>
</comment>
<dbReference type="GO" id="GO:0005737">
    <property type="term" value="C:cytoplasm"/>
    <property type="evidence" value="ECO:0007669"/>
    <property type="project" value="TreeGrafter"/>
</dbReference>
<protein>
    <recommendedName>
        <fullName evidence="3">O-succinylhomoserine sulfhydrylase</fullName>
        <shortName evidence="3">OSH sulfhydrylase</shortName>
        <shortName evidence="3">OSHS sulfhydrylase</shortName>
        <ecNumber evidence="3">2.5.1.-</ecNumber>
    </recommendedName>
</protein>
<reference evidence="6 7" key="1">
    <citation type="submission" date="2016-10" db="EMBL/GenBank/DDBJ databases">
        <authorList>
            <person name="Varghese N."/>
            <person name="Submissions S."/>
        </authorList>
    </citation>
    <scope>NUCLEOTIDE SEQUENCE [LARGE SCALE GENOMIC DNA]</scope>
    <source>
        <strain evidence="6 7">DSM 25353</strain>
    </source>
</reference>
<dbReference type="Proteomes" id="UP000198711">
    <property type="component" value="Unassembled WGS sequence"/>
</dbReference>
<dbReference type="InterPro" id="IPR054542">
    <property type="entry name" value="Cys_met_metab_PP"/>
</dbReference>
<dbReference type="Gene3D" id="3.90.1150.10">
    <property type="entry name" value="Aspartate Aminotransferase, domain 1"/>
    <property type="match status" value="1"/>
</dbReference>
<feature type="modified residue" description="N6-(pyridoxal phosphate)lysine" evidence="3 4">
    <location>
        <position position="218"/>
    </location>
</feature>
<dbReference type="Pfam" id="PF01053">
    <property type="entry name" value="Cys_Met_Meta_PP"/>
    <property type="match status" value="1"/>
</dbReference>
<dbReference type="InterPro" id="IPR000277">
    <property type="entry name" value="Cys/Met-Metab_PyrdxlP-dep_enz"/>
</dbReference>
<dbReference type="GO" id="GO:0016846">
    <property type="term" value="F:carbon-sulfur lyase activity"/>
    <property type="evidence" value="ECO:0007669"/>
    <property type="project" value="TreeGrafter"/>
</dbReference>
<dbReference type="PROSITE" id="PS00868">
    <property type="entry name" value="CYS_MET_METAB_PP"/>
    <property type="match status" value="1"/>
</dbReference>
<accession>A0A8X8IEW4</accession>
<evidence type="ECO:0000256" key="5">
    <source>
        <dbReference type="RuleBase" id="RU362118"/>
    </source>
</evidence>
<dbReference type="AlphaFoldDB" id="A0A8X8IEW4"/>
<keyword evidence="2 3" id="KW-0663">Pyridoxal phosphate</keyword>
<dbReference type="GO" id="GO:0016765">
    <property type="term" value="F:transferase activity, transferring alkyl or aryl (other than methyl) groups"/>
    <property type="evidence" value="ECO:0007669"/>
    <property type="project" value="UniProtKB-UniRule"/>
</dbReference>
<evidence type="ECO:0000256" key="4">
    <source>
        <dbReference type="PIRSR" id="PIRSR001434-2"/>
    </source>
</evidence>
<dbReference type="InterPro" id="IPR015424">
    <property type="entry name" value="PyrdxlP-dep_Trfase"/>
</dbReference>
<dbReference type="FunFam" id="3.90.1150.10:FF:000033">
    <property type="entry name" value="Cystathionine gamma-synthase"/>
    <property type="match status" value="1"/>
</dbReference>
<dbReference type="PANTHER" id="PTHR11808:SF80">
    <property type="entry name" value="CYSTATHIONINE GAMMA-LYASE"/>
    <property type="match status" value="1"/>
</dbReference>
<evidence type="ECO:0000256" key="1">
    <source>
        <dbReference type="ARBA" id="ARBA00001933"/>
    </source>
</evidence>
<dbReference type="GO" id="GO:0071268">
    <property type="term" value="P:homocysteine biosynthetic process"/>
    <property type="evidence" value="ECO:0007669"/>
    <property type="project" value="InterPro"/>
</dbReference>
<keyword evidence="3" id="KW-0486">Methionine biosynthesis</keyword>
<dbReference type="EC" id="2.5.1.-" evidence="3"/>
<dbReference type="Gene3D" id="3.40.640.10">
    <property type="entry name" value="Type I PLP-dependent aspartate aminotransferase-like (Major domain)"/>
    <property type="match status" value="1"/>
</dbReference>
<comment type="subunit">
    <text evidence="3">Homotetramer.</text>
</comment>
<name>A0A8X8IEW4_9BACT</name>
<dbReference type="GO" id="GO:0030170">
    <property type="term" value="F:pyridoxal phosphate binding"/>
    <property type="evidence" value="ECO:0007669"/>
    <property type="project" value="UniProtKB-UniRule"/>
</dbReference>
<evidence type="ECO:0000256" key="2">
    <source>
        <dbReference type="ARBA" id="ARBA00022898"/>
    </source>
</evidence>
<comment type="similarity">
    <text evidence="3">Belongs to the trans-sulfuration enzymes family. MetZ subfamily.</text>
</comment>
<keyword evidence="7" id="KW-1185">Reference proteome</keyword>
<comment type="caution">
    <text evidence="6">The sequence shown here is derived from an EMBL/GenBank/DDBJ whole genome shotgun (WGS) entry which is preliminary data.</text>
</comment>
<dbReference type="SUPFAM" id="SSF53383">
    <property type="entry name" value="PLP-dependent transferases"/>
    <property type="match status" value="1"/>
</dbReference>